<dbReference type="PANTHER" id="PTHR12778">
    <property type="entry name" value="SOLUTE CARRIER FAMILY 33 ACETYL-COA TRANSPORTER -RELATED"/>
    <property type="match status" value="1"/>
</dbReference>
<keyword evidence="4 6" id="KW-1133">Transmembrane helix</keyword>
<dbReference type="Proteomes" id="UP000002222">
    <property type="component" value="Chromosome"/>
</dbReference>
<dbReference type="RefSeq" id="WP_012857337.1">
    <property type="nucleotide sequence ID" value="NC_013512.1"/>
</dbReference>
<dbReference type="PANTHER" id="PTHR12778:SF10">
    <property type="entry name" value="MAJOR FACILITATOR SUPERFAMILY DOMAIN-CONTAINING PROTEIN 3"/>
    <property type="match status" value="1"/>
</dbReference>
<dbReference type="OrthoDB" id="9787815at2"/>
<name>D1B3B7_SULD5</name>
<evidence type="ECO:0000256" key="1">
    <source>
        <dbReference type="ARBA" id="ARBA00004141"/>
    </source>
</evidence>
<feature type="transmembrane region" description="Helical" evidence="6">
    <location>
        <begin position="255"/>
        <end position="276"/>
    </location>
</feature>
<feature type="transmembrane region" description="Helical" evidence="6">
    <location>
        <begin position="221"/>
        <end position="243"/>
    </location>
</feature>
<feature type="transmembrane region" description="Helical" evidence="6">
    <location>
        <begin position="283"/>
        <end position="305"/>
    </location>
</feature>
<dbReference type="AlphaFoldDB" id="D1B3B7"/>
<dbReference type="EMBL" id="CP001816">
    <property type="protein sequence ID" value="ACZ12587.1"/>
    <property type="molecule type" value="Genomic_DNA"/>
</dbReference>
<reference evidence="8" key="1">
    <citation type="submission" date="2009-11" db="EMBL/GenBank/DDBJ databases">
        <title>The complete genome of Sulfurospirillum deleyianum DSM 6946.</title>
        <authorList>
            <consortium name="US DOE Joint Genome Institute (JGI-PGF)"/>
            <person name="Lucas S."/>
            <person name="Copeland A."/>
            <person name="Lapidus A."/>
            <person name="Glavina del Rio T."/>
            <person name="Dalin E."/>
            <person name="Tice H."/>
            <person name="Bruce D."/>
            <person name="Goodwin L."/>
            <person name="Pitluck S."/>
            <person name="Kyrpides N."/>
            <person name="Mavromatis K."/>
            <person name="Ivanova N."/>
            <person name="Ovchinnikova G."/>
            <person name="Munk A.C."/>
            <person name="Lu M."/>
            <person name="Brettin T."/>
            <person name="Detter J.C."/>
            <person name="Han C."/>
            <person name="Tapia R."/>
            <person name="Larimer F."/>
            <person name="Land M."/>
            <person name="Hauser L."/>
            <person name="Markowitz V."/>
            <person name="Cheng J.F."/>
            <person name="Hugenholtz P."/>
            <person name="Woyke T."/>
            <person name="Wu D."/>
            <person name="Aumann P."/>
            <person name="Schneider S."/>
            <person name="Lang E."/>
            <person name="Spring S."/>
            <person name="Klenk H.P."/>
            <person name="Eisen J.A."/>
        </authorList>
    </citation>
    <scope>NUCLEOTIDE SEQUENCE [LARGE SCALE GENOMIC DNA]</scope>
    <source>
        <strain evidence="8">ATCC 51133 / DSM 6946 / 5175</strain>
    </source>
</reference>
<dbReference type="HOGENOM" id="CLU_029352_4_2_7"/>
<dbReference type="Gene3D" id="1.20.1250.20">
    <property type="entry name" value="MFS general substrate transporter like domains"/>
    <property type="match status" value="2"/>
</dbReference>
<feature type="transmembrane region" description="Helical" evidence="6">
    <location>
        <begin position="48"/>
        <end position="65"/>
    </location>
</feature>
<dbReference type="InterPro" id="IPR036259">
    <property type="entry name" value="MFS_trans_sf"/>
</dbReference>
<feature type="transmembrane region" description="Helical" evidence="6">
    <location>
        <begin position="12"/>
        <end position="36"/>
    </location>
</feature>
<dbReference type="Pfam" id="PF07690">
    <property type="entry name" value="MFS_1"/>
    <property type="match status" value="1"/>
</dbReference>
<feature type="transmembrane region" description="Helical" evidence="6">
    <location>
        <begin position="373"/>
        <end position="394"/>
    </location>
</feature>
<dbReference type="InterPro" id="IPR001958">
    <property type="entry name" value="Tet-R_TetA/multi-R_MdtG-like"/>
</dbReference>
<dbReference type="InterPro" id="IPR004752">
    <property type="entry name" value="AmpG_permease/AT-1"/>
</dbReference>
<evidence type="ECO:0000313" key="7">
    <source>
        <dbReference type="EMBL" id="ACZ12587.1"/>
    </source>
</evidence>
<evidence type="ECO:0000256" key="2">
    <source>
        <dbReference type="ARBA" id="ARBA00022448"/>
    </source>
</evidence>
<evidence type="ECO:0000256" key="6">
    <source>
        <dbReference type="SAM" id="Phobius"/>
    </source>
</evidence>
<keyword evidence="2" id="KW-0813">Transport</keyword>
<dbReference type="GO" id="GO:0016020">
    <property type="term" value="C:membrane"/>
    <property type="evidence" value="ECO:0007669"/>
    <property type="project" value="UniProtKB-SubCell"/>
</dbReference>
<feature type="transmembrane region" description="Helical" evidence="6">
    <location>
        <begin position="311"/>
        <end position="334"/>
    </location>
</feature>
<reference evidence="7 8" key="2">
    <citation type="journal article" date="2010" name="Stand. Genomic Sci.">
        <title>Complete genome sequence of Sulfurospirillum deleyianum type strain (5175).</title>
        <authorList>
            <person name="Sikorski J."/>
            <person name="Lapidus A."/>
            <person name="Copeland A."/>
            <person name="Glavina Del Rio T."/>
            <person name="Nolan M."/>
            <person name="Lucas S."/>
            <person name="Chen F."/>
            <person name="Tice H."/>
            <person name="Cheng J.F."/>
            <person name="Saunders E."/>
            <person name="Bruce D."/>
            <person name="Goodwin L."/>
            <person name="Pitluck S."/>
            <person name="Ovchinnikova G."/>
            <person name="Pati A."/>
            <person name="Ivanova N."/>
            <person name="Mavromatis K."/>
            <person name="Chen A."/>
            <person name="Palaniappan K."/>
            <person name="Chain P."/>
            <person name="Land M."/>
            <person name="Hauser L."/>
            <person name="Chang Y.J."/>
            <person name="Jeffries C.D."/>
            <person name="Brettin T."/>
            <person name="Detter J.C."/>
            <person name="Han C."/>
            <person name="Rohde M."/>
            <person name="Lang E."/>
            <person name="Spring S."/>
            <person name="Goker M."/>
            <person name="Bristow J."/>
            <person name="Eisen J.A."/>
            <person name="Markowitz V."/>
            <person name="Hugenholtz P."/>
            <person name="Kyrpides N.C."/>
            <person name="Klenk H.P."/>
        </authorList>
    </citation>
    <scope>NUCLEOTIDE SEQUENCE [LARGE SCALE GENOMIC DNA]</scope>
    <source>
        <strain evidence="8">ATCC 51133 / DSM 6946 / 5175</strain>
    </source>
</reference>
<keyword evidence="8" id="KW-1185">Reference proteome</keyword>
<keyword evidence="5 6" id="KW-0472">Membrane</keyword>
<protein>
    <submittedName>
        <fullName evidence="7">Major facilitator superfamily MFS_1</fullName>
    </submittedName>
</protein>
<keyword evidence="3 6" id="KW-0812">Transmembrane</keyword>
<evidence type="ECO:0000256" key="4">
    <source>
        <dbReference type="ARBA" id="ARBA00022989"/>
    </source>
</evidence>
<evidence type="ECO:0000313" key="8">
    <source>
        <dbReference type="Proteomes" id="UP000002222"/>
    </source>
</evidence>
<dbReference type="SUPFAM" id="SSF103473">
    <property type="entry name" value="MFS general substrate transporter"/>
    <property type="match status" value="1"/>
</dbReference>
<proteinExistence type="predicted"/>
<dbReference type="STRING" id="525898.Sdel_1571"/>
<dbReference type="GO" id="GO:0022857">
    <property type="term" value="F:transmembrane transporter activity"/>
    <property type="evidence" value="ECO:0007669"/>
    <property type="project" value="InterPro"/>
</dbReference>
<feature type="transmembrane region" description="Helical" evidence="6">
    <location>
        <begin position="346"/>
        <end position="367"/>
    </location>
</feature>
<accession>D1B3B7</accession>
<gene>
    <name evidence="7" type="ordered locus">Sdel_1571</name>
</gene>
<feature type="transmembrane region" description="Helical" evidence="6">
    <location>
        <begin position="142"/>
        <end position="164"/>
    </location>
</feature>
<sequence>MKNAKISLQYTALLLNLYISQYLGLGFFMEALVAILRKSGIPLEQLGLIYTLGLFMIFRFLWAPLIDKVRFKRFGHYRTWLFIWQSLMVLSLLHVSRFDVLTELQPLLIGCAFFAFFAASQDIAVDALAYKIVLAKERGMVNALKIGGGLIGMFIGGGLVLIVYEHFGWFYAMLILCAGTATSLLQLLFFKEPNDIHTIKAHEPSWRDFYRFWSGKSKRRWFLLLLAYPVCISGAYGLMTPILVDAGWRLDHIGLNISMFGSLLGIVGAFGAGWLIERFGRRVILIWTPFAQSIGILFLLLPALGYAHVSFSMLAIGSVMFLYSPSATVLSTLMMDHVEHSPALEYAMQHCVFSFSGILSAGVAMSLAGTFGYVNVIMAISLMAIATTLFAWYASGEVVLKKEEIRELECAG</sequence>
<dbReference type="InterPro" id="IPR011701">
    <property type="entry name" value="MFS"/>
</dbReference>
<comment type="subcellular location">
    <subcellularLocation>
        <location evidence="1">Membrane</location>
        <topology evidence="1">Multi-pass membrane protein</topology>
    </subcellularLocation>
</comment>
<dbReference type="PRINTS" id="PR01035">
    <property type="entry name" value="TCRTETA"/>
</dbReference>
<feature type="transmembrane region" description="Helical" evidence="6">
    <location>
        <begin position="77"/>
        <end position="95"/>
    </location>
</feature>
<evidence type="ECO:0000256" key="5">
    <source>
        <dbReference type="ARBA" id="ARBA00023136"/>
    </source>
</evidence>
<feature type="transmembrane region" description="Helical" evidence="6">
    <location>
        <begin position="107"/>
        <end position="130"/>
    </location>
</feature>
<dbReference type="eggNOG" id="COG2814">
    <property type="taxonomic scope" value="Bacteria"/>
</dbReference>
<dbReference type="KEGG" id="sdl:Sdel_1571"/>
<organism evidence="7 8">
    <name type="scientific">Sulfurospirillum deleyianum (strain ATCC 51133 / DSM 6946 / 5175)</name>
    <dbReference type="NCBI Taxonomy" id="525898"/>
    <lineage>
        <taxon>Bacteria</taxon>
        <taxon>Pseudomonadati</taxon>
        <taxon>Campylobacterota</taxon>
        <taxon>Epsilonproteobacteria</taxon>
        <taxon>Campylobacterales</taxon>
        <taxon>Sulfurospirillaceae</taxon>
        <taxon>Sulfurospirillum</taxon>
    </lineage>
</organism>
<feature type="transmembrane region" description="Helical" evidence="6">
    <location>
        <begin position="170"/>
        <end position="190"/>
    </location>
</feature>
<evidence type="ECO:0000256" key="3">
    <source>
        <dbReference type="ARBA" id="ARBA00022692"/>
    </source>
</evidence>